<reference evidence="3 4" key="1">
    <citation type="journal article" date="2008" name="Int. J. Syst. Evol. Microbiol.">
        <title>Luteimonas marina sp. nov., isolated from seawater.</title>
        <authorList>
            <person name="Baik K.S."/>
            <person name="Park S.C."/>
            <person name="Kim M.S."/>
            <person name="Kim E.M."/>
            <person name="Park C."/>
            <person name="Chun J."/>
            <person name="Seong C.N."/>
        </authorList>
    </citation>
    <scope>NUCLEOTIDE SEQUENCE [LARGE SCALE GENOMIC DNA]</scope>
    <source>
        <strain evidence="3 4">FR1330</strain>
    </source>
</reference>
<gene>
    <name evidence="3" type="ORF">FQY83_16985</name>
</gene>
<dbReference type="Proteomes" id="UP000319980">
    <property type="component" value="Unassembled WGS sequence"/>
</dbReference>
<keyword evidence="1" id="KW-0812">Transmembrane</keyword>
<dbReference type="EMBL" id="VOHK01000010">
    <property type="protein sequence ID" value="TWT17464.1"/>
    <property type="molecule type" value="Genomic_DNA"/>
</dbReference>
<feature type="transmembrane region" description="Helical" evidence="1">
    <location>
        <begin position="12"/>
        <end position="31"/>
    </location>
</feature>
<dbReference type="InterPro" id="IPR058058">
    <property type="entry name" value="CBU_0592-like"/>
</dbReference>
<evidence type="ECO:0000259" key="2">
    <source>
        <dbReference type="Pfam" id="PF26604"/>
    </source>
</evidence>
<evidence type="ECO:0000256" key="1">
    <source>
        <dbReference type="SAM" id="Phobius"/>
    </source>
</evidence>
<comment type="caution">
    <text evidence="3">The sequence shown here is derived from an EMBL/GenBank/DDBJ whole genome shotgun (WGS) entry which is preliminary data.</text>
</comment>
<proteinExistence type="predicted"/>
<accession>A0A5C5TU85</accession>
<dbReference type="RefSeq" id="WP_146389343.1">
    <property type="nucleotide sequence ID" value="NZ_VOHK01000010.1"/>
</dbReference>
<dbReference type="AlphaFoldDB" id="A0A5C5TU85"/>
<protein>
    <recommendedName>
        <fullName evidence="2">CBU-0592-like domain-containing protein</fullName>
    </recommendedName>
</protein>
<name>A0A5C5TU85_9GAMM</name>
<evidence type="ECO:0000313" key="4">
    <source>
        <dbReference type="Proteomes" id="UP000319980"/>
    </source>
</evidence>
<dbReference type="Pfam" id="PF26604">
    <property type="entry name" value="CBU_0592"/>
    <property type="match status" value="1"/>
</dbReference>
<keyword evidence="1" id="KW-1133">Transmembrane helix</keyword>
<organism evidence="3 4">
    <name type="scientific">Luteimonas marina</name>
    <dbReference type="NCBI Taxonomy" id="488485"/>
    <lineage>
        <taxon>Bacteria</taxon>
        <taxon>Pseudomonadati</taxon>
        <taxon>Pseudomonadota</taxon>
        <taxon>Gammaproteobacteria</taxon>
        <taxon>Lysobacterales</taxon>
        <taxon>Lysobacteraceae</taxon>
        <taxon>Luteimonas</taxon>
    </lineage>
</organism>
<dbReference type="NCBIfam" id="NF047864">
    <property type="entry name" value="CBU_0592_membra"/>
    <property type="match status" value="1"/>
</dbReference>
<keyword evidence="1" id="KW-0472">Membrane</keyword>
<feature type="transmembrane region" description="Helical" evidence="1">
    <location>
        <begin position="62"/>
        <end position="79"/>
    </location>
</feature>
<dbReference type="OrthoDB" id="9907at83614"/>
<keyword evidence="4" id="KW-1185">Reference proteome</keyword>
<sequence length="87" mass="9420">MAVLDSLRWQDWLGLTGACLLLLSLFLHSFAPGAQGGRWRALLGLVGAAALLPSAWQAFRAPLFFLLVGWVLVCAYRLARAPRNGIG</sequence>
<evidence type="ECO:0000313" key="3">
    <source>
        <dbReference type="EMBL" id="TWT17464.1"/>
    </source>
</evidence>
<feature type="domain" description="CBU-0592-like" evidence="2">
    <location>
        <begin position="11"/>
        <end position="82"/>
    </location>
</feature>